<keyword evidence="3" id="KW-1185">Reference proteome</keyword>
<name>A0ABT8RPQ8_9FLAO</name>
<dbReference type="Proteomes" id="UP001168579">
    <property type="component" value="Unassembled WGS sequence"/>
</dbReference>
<feature type="signal peptide" evidence="1">
    <location>
        <begin position="1"/>
        <end position="23"/>
    </location>
</feature>
<gene>
    <name evidence="2" type="ORF">Q2T41_09350</name>
</gene>
<accession>A0ABT8RPQ8</accession>
<sequence>MKKLKFYKILILGLLGIIQSVCAQQITPTEVIREVNKSINNSKAIIEDSNLPNLTNVEITLETTQKRTNDGSIKILIFTFGKKKEKKATKKMSFIFEPKAEELQGFTGSLSEALSDAIVQAAEALKSMNDTGNVLKPKSTSIELGFYITNSKTTGLSWDVTPLSASITGKYDRSRTGFHSVKLFFGEK</sequence>
<protein>
    <submittedName>
        <fullName evidence="2">Uncharacterized protein</fullName>
    </submittedName>
</protein>
<reference evidence="2" key="2">
    <citation type="submission" date="2023-06" db="EMBL/GenBank/DDBJ databases">
        <authorList>
            <person name="Lucena T."/>
            <person name="Sun Q."/>
        </authorList>
    </citation>
    <scope>NUCLEOTIDE SEQUENCE</scope>
    <source>
        <strain evidence="2">CECT 8869</strain>
    </source>
</reference>
<organism evidence="2 3">
    <name type="scientific">Maribacter confluentis</name>
    <dbReference type="NCBI Taxonomy" id="1656093"/>
    <lineage>
        <taxon>Bacteria</taxon>
        <taxon>Pseudomonadati</taxon>
        <taxon>Bacteroidota</taxon>
        <taxon>Flavobacteriia</taxon>
        <taxon>Flavobacteriales</taxon>
        <taxon>Flavobacteriaceae</taxon>
        <taxon>Maribacter</taxon>
    </lineage>
</organism>
<dbReference type="RefSeq" id="WP_304435858.1">
    <property type="nucleotide sequence ID" value="NZ_JAUKUC010000001.1"/>
</dbReference>
<proteinExistence type="predicted"/>
<evidence type="ECO:0000313" key="2">
    <source>
        <dbReference type="EMBL" id="MDO1512859.1"/>
    </source>
</evidence>
<keyword evidence="1" id="KW-0732">Signal</keyword>
<evidence type="ECO:0000313" key="3">
    <source>
        <dbReference type="Proteomes" id="UP001168579"/>
    </source>
</evidence>
<feature type="chain" id="PRO_5047021028" evidence="1">
    <location>
        <begin position="24"/>
        <end position="188"/>
    </location>
</feature>
<comment type="caution">
    <text evidence="2">The sequence shown here is derived from an EMBL/GenBank/DDBJ whole genome shotgun (WGS) entry which is preliminary data.</text>
</comment>
<dbReference type="EMBL" id="JAUKUC010000001">
    <property type="protein sequence ID" value="MDO1512859.1"/>
    <property type="molecule type" value="Genomic_DNA"/>
</dbReference>
<reference evidence="2" key="1">
    <citation type="journal article" date="2014" name="Int. J. Syst. Evol. Microbiol.">
        <title>Complete genome of a new Firmicutes species belonging to the dominant human colonic microbiota ('Ruminococcus bicirculans') reveals two chromosomes and a selective capacity to utilize plant glucans.</title>
        <authorList>
            <consortium name="NISC Comparative Sequencing Program"/>
            <person name="Wegmann U."/>
            <person name="Louis P."/>
            <person name="Goesmann A."/>
            <person name="Henrissat B."/>
            <person name="Duncan S.H."/>
            <person name="Flint H.J."/>
        </authorList>
    </citation>
    <scope>NUCLEOTIDE SEQUENCE</scope>
    <source>
        <strain evidence="2">CECT 8869</strain>
    </source>
</reference>
<evidence type="ECO:0000256" key="1">
    <source>
        <dbReference type="SAM" id="SignalP"/>
    </source>
</evidence>